<dbReference type="RefSeq" id="WP_081174094.1">
    <property type="nucleotide sequence ID" value="NZ_MSPX01000002.1"/>
</dbReference>
<dbReference type="InterPro" id="IPR010982">
    <property type="entry name" value="Lambda_DNA-bd_dom_sf"/>
</dbReference>
<dbReference type="Pfam" id="PF01381">
    <property type="entry name" value="HTH_3"/>
    <property type="match status" value="1"/>
</dbReference>
<dbReference type="CDD" id="cd00093">
    <property type="entry name" value="HTH_XRE"/>
    <property type="match status" value="1"/>
</dbReference>
<sequence length="264" mass="30255">MTSDPFLVNLRFACTTRRSVSDICRAIGLNRQQFNRYIAGQSRPSPHNLARIAAYFGVSVADFTLEPRQFEQRILSPDRDRSEARLLLDGFPGDLPVLRRHLGYYQTFHLSPSWPGMVVSSCTRLWEERGSVRIKSIERMRDPANEIIQFSKYVGLVTCWRNRLFVAERSVGRQPLLSQTILVPFEEHQRVYLRGTTMGVSWRKGNMPYASRMIWRALGQEVDKRQMLARCGVLAPNARSLPPTVRQFLSGPEADVLSVMDAPR</sequence>
<keyword evidence="3" id="KW-1185">Reference proteome</keyword>
<dbReference type="Gene3D" id="1.10.260.40">
    <property type="entry name" value="lambda repressor-like DNA-binding domains"/>
    <property type="match status" value="1"/>
</dbReference>
<reference evidence="2 3" key="1">
    <citation type="journal article" date="2017" name="Antonie Van Leeuwenhoek">
        <title>Rhizobium rhizosphaerae sp. nov., a novel species isolated from rice rhizosphere.</title>
        <authorList>
            <person name="Zhao J.J."/>
            <person name="Zhang J."/>
            <person name="Zhang R.J."/>
            <person name="Zhang C.W."/>
            <person name="Yin H.Q."/>
            <person name="Zhang X.X."/>
        </authorList>
    </citation>
    <scope>NUCLEOTIDE SEQUENCE [LARGE SCALE GENOMIC DNA]</scope>
    <source>
        <strain evidence="2 3">RD15</strain>
    </source>
</reference>
<accession>A0ABX3PIA0</accession>
<name>A0ABX3PIA0_9HYPH</name>
<dbReference type="InterPro" id="IPR001387">
    <property type="entry name" value="Cro/C1-type_HTH"/>
</dbReference>
<protein>
    <submittedName>
        <fullName evidence="2">Transcriptional regulator</fullName>
    </submittedName>
</protein>
<organism evidence="2 3">
    <name type="scientific">Xaviernesmea rhizosphaerae</name>
    <dbReference type="NCBI Taxonomy" id="1672749"/>
    <lineage>
        <taxon>Bacteria</taxon>
        <taxon>Pseudomonadati</taxon>
        <taxon>Pseudomonadota</taxon>
        <taxon>Alphaproteobacteria</taxon>
        <taxon>Hyphomicrobiales</taxon>
        <taxon>Rhizobiaceae</taxon>
        <taxon>Rhizobium/Agrobacterium group</taxon>
        <taxon>Xaviernesmea</taxon>
    </lineage>
</organism>
<dbReference type="SUPFAM" id="SSF47413">
    <property type="entry name" value="lambda repressor-like DNA-binding domains"/>
    <property type="match status" value="1"/>
</dbReference>
<comment type="caution">
    <text evidence="2">The sequence shown here is derived from an EMBL/GenBank/DDBJ whole genome shotgun (WGS) entry which is preliminary data.</text>
</comment>
<dbReference type="SMART" id="SM00530">
    <property type="entry name" value="HTH_XRE"/>
    <property type="match status" value="1"/>
</dbReference>
<evidence type="ECO:0000313" key="3">
    <source>
        <dbReference type="Proteomes" id="UP000192652"/>
    </source>
</evidence>
<evidence type="ECO:0000259" key="1">
    <source>
        <dbReference type="PROSITE" id="PS50943"/>
    </source>
</evidence>
<dbReference type="Proteomes" id="UP000192652">
    <property type="component" value="Unassembled WGS sequence"/>
</dbReference>
<evidence type="ECO:0000313" key="2">
    <source>
        <dbReference type="EMBL" id="OQP87798.1"/>
    </source>
</evidence>
<proteinExistence type="predicted"/>
<dbReference type="PROSITE" id="PS50943">
    <property type="entry name" value="HTH_CROC1"/>
    <property type="match status" value="1"/>
</dbReference>
<dbReference type="EMBL" id="MSPX01000002">
    <property type="protein sequence ID" value="OQP87798.1"/>
    <property type="molecule type" value="Genomic_DNA"/>
</dbReference>
<feature type="domain" description="HTH cro/C1-type" evidence="1">
    <location>
        <begin position="19"/>
        <end position="63"/>
    </location>
</feature>
<gene>
    <name evidence="2" type="ORF">BTR14_04390</name>
</gene>